<organism evidence="1 2">
    <name type="scientific">Massilia violaceinigra</name>
    <dbReference type="NCBI Taxonomy" id="2045208"/>
    <lineage>
        <taxon>Bacteria</taxon>
        <taxon>Pseudomonadati</taxon>
        <taxon>Pseudomonadota</taxon>
        <taxon>Betaproteobacteria</taxon>
        <taxon>Burkholderiales</taxon>
        <taxon>Oxalobacteraceae</taxon>
        <taxon>Telluria group</taxon>
        <taxon>Massilia</taxon>
    </lineage>
</organism>
<dbReference type="InterPro" id="IPR007711">
    <property type="entry name" value="HigB-1"/>
</dbReference>
<protein>
    <submittedName>
        <fullName evidence="1">Uncharacterized protein</fullName>
    </submittedName>
</protein>
<dbReference type="AlphaFoldDB" id="A0A2D2DK53"/>
<dbReference type="RefSeq" id="WP_099875309.1">
    <property type="nucleotide sequence ID" value="NZ_CP024608.1"/>
</dbReference>
<name>A0A2D2DK53_9BURK</name>
<dbReference type="Pfam" id="PF05015">
    <property type="entry name" value="HigB-like_toxin"/>
    <property type="match status" value="1"/>
</dbReference>
<dbReference type="EMBL" id="CP024608">
    <property type="protein sequence ID" value="ATQ75349.1"/>
    <property type="molecule type" value="Genomic_DNA"/>
</dbReference>
<dbReference type="KEGG" id="mass:CR152_13105"/>
<keyword evidence="2" id="KW-1185">Reference proteome</keyword>
<sequence>MISKENSFIHKGLERFWSSGGVDHSKINAAHTKTLRMNLTHLNAARSLQDLQAGQGRQKIVETSQWA</sequence>
<reference evidence="1" key="1">
    <citation type="submission" date="2017-10" db="EMBL/GenBank/DDBJ databases">
        <title>Massilia psychrophilum sp. nov., a novel purple-pigmented bacterium isolated from Tianshan glacier, Xinjiang Municipality, China.</title>
        <authorList>
            <person name="Wang H."/>
        </authorList>
    </citation>
    <scope>NUCLEOTIDE SEQUENCE [LARGE SCALE GENOMIC DNA]</scope>
    <source>
        <strain evidence="1">B2</strain>
    </source>
</reference>
<evidence type="ECO:0000313" key="1">
    <source>
        <dbReference type="EMBL" id="ATQ75349.1"/>
    </source>
</evidence>
<dbReference type="Proteomes" id="UP000229897">
    <property type="component" value="Chromosome"/>
</dbReference>
<dbReference type="Gene3D" id="3.30.2310.20">
    <property type="entry name" value="RelE-like"/>
    <property type="match status" value="1"/>
</dbReference>
<dbReference type="OrthoDB" id="9801102at2"/>
<gene>
    <name evidence="1" type="ORF">CR152_13105</name>
</gene>
<evidence type="ECO:0000313" key="2">
    <source>
        <dbReference type="Proteomes" id="UP000229897"/>
    </source>
</evidence>
<accession>A0A2D2DK53</accession>
<proteinExistence type="predicted"/>
<dbReference type="InterPro" id="IPR035093">
    <property type="entry name" value="RelE/ParE_toxin_dom_sf"/>
</dbReference>